<dbReference type="Pfam" id="PF05709">
    <property type="entry name" value="Sipho_tail"/>
    <property type="match status" value="1"/>
</dbReference>
<dbReference type="Pfam" id="PF22768">
    <property type="entry name" value="SPP1_Dit"/>
    <property type="match status" value="1"/>
</dbReference>
<dbReference type="Proteomes" id="UP000681027">
    <property type="component" value="Unassembled WGS sequence"/>
</dbReference>
<organism evidence="3 4">
    <name type="scientific">Cytobacillus citreus</name>
    <dbReference type="NCBI Taxonomy" id="2833586"/>
    <lineage>
        <taxon>Bacteria</taxon>
        <taxon>Bacillati</taxon>
        <taxon>Bacillota</taxon>
        <taxon>Bacilli</taxon>
        <taxon>Bacillales</taxon>
        <taxon>Bacillaceae</taxon>
        <taxon>Cytobacillus</taxon>
    </lineage>
</organism>
<feature type="domain" description="Siphovirus-type tail component C-terminal" evidence="2">
    <location>
        <begin position="180"/>
        <end position="284"/>
    </location>
</feature>
<protein>
    <submittedName>
        <fullName evidence="3">Phage tail family protein</fullName>
    </submittedName>
</protein>
<evidence type="ECO:0000313" key="4">
    <source>
        <dbReference type="Proteomes" id="UP000681027"/>
    </source>
</evidence>
<dbReference type="InterPro" id="IPR008841">
    <property type="entry name" value="Siphovirus-type_tail_N"/>
</dbReference>
<sequence length="287" mass="32382">MQKLLFTSSQGHIAEFSNRAPFILSKIDGLGDVQADIKDQKAPFQDGSTYIDSTLTERYQSLEISILANNKEDLLKKRAYIASVFNPKLGQGTLRYENRGIAREIKATSEHVPIFPSGWDNRGQMFQKALIDLKCHDPFWLDPHIESEPMSAWIGGMEFPFTLPVEFAMKSSSTTLLNDGDVEVPVEIVFHGPAVNPIVTNKTTGEFIRVKRTLGANDKLIVRTAFGNKTVLIIDGTGKQTRAFNWLDENSIFWQLDVGYNEIEYNMDSNSEDANVVINWRKRYVGV</sequence>
<accession>A0ABS5NLG8</accession>
<reference evidence="3 4" key="1">
    <citation type="submission" date="2021-05" db="EMBL/GenBank/DDBJ databases">
        <title>Novel Bacillus species.</title>
        <authorList>
            <person name="Liu G."/>
        </authorList>
    </citation>
    <scope>NUCLEOTIDE SEQUENCE [LARGE SCALE GENOMIC DNA]</scope>
    <source>
        <strain evidence="3 4">FJAT-49705</strain>
    </source>
</reference>
<comment type="caution">
    <text evidence="3">The sequence shown here is derived from an EMBL/GenBank/DDBJ whole genome shotgun (WGS) entry which is preliminary data.</text>
</comment>
<proteinExistence type="predicted"/>
<dbReference type="InterPro" id="IPR054738">
    <property type="entry name" value="Siphovirus-type_tail_C"/>
</dbReference>
<dbReference type="Gene3D" id="2.40.30.200">
    <property type="match status" value="1"/>
</dbReference>
<dbReference type="Gene3D" id="2.60.120.860">
    <property type="match status" value="1"/>
</dbReference>
<keyword evidence="4" id="KW-1185">Reference proteome</keyword>
<feature type="domain" description="Siphovirus-type tail component RIFT-related" evidence="1">
    <location>
        <begin position="16"/>
        <end position="108"/>
    </location>
</feature>
<evidence type="ECO:0000259" key="1">
    <source>
        <dbReference type="Pfam" id="PF05709"/>
    </source>
</evidence>
<dbReference type="RefSeq" id="WP_213100181.1">
    <property type="nucleotide sequence ID" value="NZ_JAGYPM010000001.1"/>
</dbReference>
<gene>
    <name evidence="3" type="ORF">KHA94_00275</name>
</gene>
<evidence type="ECO:0000313" key="3">
    <source>
        <dbReference type="EMBL" id="MBS4188655.1"/>
    </source>
</evidence>
<name>A0ABS5NLG8_9BACI</name>
<dbReference type="EMBL" id="JAGYPM010000001">
    <property type="protein sequence ID" value="MBS4188655.1"/>
    <property type="molecule type" value="Genomic_DNA"/>
</dbReference>
<evidence type="ECO:0000259" key="2">
    <source>
        <dbReference type="Pfam" id="PF22768"/>
    </source>
</evidence>